<dbReference type="EMBL" id="LCPF01000005">
    <property type="protein sequence ID" value="KKU90942.1"/>
    <property type="molecule type" value="Genomic_DNA"/>
</dbReference>
<organism evidence="5 6">
    <name type="scientific">Candidatus Jorgensenbacteria bacterium GW2011_GWA1_48_11</name>
    <dbReference type="NCBI Taxonomy" id="1618660"/>
    <lineage>
        <taxon>Bacteria</taxon>
        <taxon>Candidatus Joergenseniibacteriota</taxon>
    </lineage>
</organism>
<dbReference type="InterPro" id="IPR029044">
    <property type="entry name" value="Nucleotide-diphossugar_trans"/>
</dbReference>
<evidence type="ECO:0000256" key="2">
    <source>
        <dbReference type="ARBA" id="ARBA00022676"/>
    </source>
</evidence>
<evidence type="ECO:0000313" key="5">
    <source>
        <dbReference type="EMBL" id="KKU90942.1"/>
    </source>
</evidence>
<dbReference type="Proteomes" id="UP000034956">
    <property type="component" value="Unassembled WGS sequence"/>
</dbReference>
<sequence>MNKCDISILIATRNRPKMLAACIRSLLTQKSEISYEIVVLDQSDAKKKRSFLPNEDGVRIVRCDFRNKSRALNLGVHLCLSDYIAVLDDDCIAQEQWIESMYYALLSEPHTVVTGRVIAGDREEGAVRSRLHDDITERLVYQKKEITPIFKLSGCNFGFSKAVFKVVGPFNEDFGPGSLFRSSDDNEWSYRVLQCGLKISYDPRVVIFHRSWRDKVTDTELMRDYGYAAGAFFGFISNFSKRDFFYHSVRLWRWILGAVLFSFNRREIGNHLGYGVHFVQGFRAYHYYVKQQKGD</sequence>
<dbReference type="Pfam" id="PF00535">
    <property type="entry name" value="Glycos_transf_2"/>
    <property type="match status" value="1"/>
</dbReference>
<dbReference type="SUPFAM" id="SSF53448">
    <property type="entry name" value="Nucleotide-diphospho-sugar transferases"/>
    <property type="match status" value="1"/>
</dbReference>
<dbReference type="Gene3D" id="3.90.550.10">
    <property type="entry name" value="Spore Coat Polysaccharide Biosynthesis Protein SpsA, Chain A"/>
    <property type="match status" value="1"/>
</dbReference>
<dbReference type="AlphaFoldDB" id="A0A0G1U9Z0"/>
<evidence type="ECO:0000256" key="3">
    <source>
        <dbReference type="ARBA" id="ARBA00022679"/>
    </source>
</evidence>
<evidence type="ECO:0000313" key="6">
    <source>
        <dbReference type="Proteomes" id="UP000034956"/>
    </source>
</evidence>
<keyword evidence="3 5" id="KW-0808">Transferase</keyword>
<comment type="similarity">
    <text evidence="1">Belongs to the glycosyltransferase 2 family.</text>
</comment>
<dbReference type="GO" id="GO:0016757">
    <property type="term" value="F:glycosyltransferase activity"/>
    <property type="evidence" value="ECO:0007669"/>
    <property type="project" value="UniProtKB-KW"/>
</dbReference>
<reference evidence="5 6" key="1">
    <citation type="journal article" date="2015" name="Nature">
        <title>rRNA introns, odd ribosomes, and small enigmatic genomes across a large radiation of phyla.</title>
        <authorList>
            <person name="Brown C.T."/>
            <person name="Hug L.A."/>
            <person name="Thomas B.C."/>
            <person name="Sharon I."/>
            <person name="Castelle C.J."/>
            <person name="Singh A."/>
            <person name="Wilkins M.J."/>
            <person name="Williams K.H."/>
            <person name="Banfield J.F."/>
        </authorList>
    </citation>
    <scope>NUCLEOTIDE SEQUENCE [LARGE SCALE GENOMIC DNA]</scope>
</reference>
<protein>
    <submittedName>
        <fullName evidence="5">Glycosyl transferase</fullName>
    </submittedName>
</protein>
<proteinExistence type="inferred from homology"/>
<name>A0A0G1U9Z0_9BACT</name>
<comment type="caution">
    <text evidence="5">The sequence shown here is derived from an EMBL/GenBank/DDBJ whole genome shotgun (WGS) entry which is preliminary data.</text>
</comment>
<evidence type="ECO:0000256" key="1">
    <source>
        <dbReference type="ARBA" id="ARBA00006739"/>
    </source>
</evidence>
<feature type="domain" description="Glycosyltransferase 2-like" evidence="4">
    <location>
        <begin position="7"/>
        <end position="166"/>
    </location>
</feature>
<accession>A0A0G1U9Z0</accession>
<keyword evidence="2" id="KW-0328">Glycosyltransferase</keyword>
<evidence type="ECO:0000259" key="4">
    <source>
        <dbReference type="Pfam" id="PF00535"/>
    </source>
</evidence>
<gene>
    <name evidence="5" type="ORF">UY23_C0005G0038</name>
</gene>
<dbReference type="PANTHER" id="PTHR43179">
    <property type="entry name" value="RHAMNOSYLTRANSFERASE WBBL"/>
    <property type="match status" value="1"/>
</dbReference>
<dbReference type="PANTHER" id="PTHR43179:SF12">
    <property type="entry name" value="GALACTOFURANOSYLTRANSFERASE GLFT2"/>
    <property type="match status" value="1"/>
</dbReference>
<dbReference type="InterPro" id="IPR001173">
    <property type="entry name" value="Glyco_trans_2-like"/>
</dbReference>